<dbReference type="STRING" id="592050.SAMN05421875_11189"/>
<dbReference type="RefSeq" id="WP_139285348.1">
    <property type="nucleotide sequence ID" value="NZ_CAXIQL010000084.1"/>
</dbReference>
<dbReference type="SUPFAM" id="SSF49265">
    <property type="entry name" value="Fibronectin type III"/>
    <property type="match status" value="1"/>
</dbReference>
<name>A0A1H4AUU7_9BURK</name>
<dbReference type="Proteomes" id="UP000199002">
    <property type="component" value="Unassembled WGS sequence"/>
</dbReference>
<protein>
    <recommendedName>
        <fullName evidence="3">Fibronectin type-III domain-containing protein</fullName>
    </recommendedName>
</protein>
<proteinExistence type="predicted"/>
<dbReference type="Gene3D" id="2.60.40.10">
    <property type="entry name" value="Immunoglobulins"/>
    <property type="match status" value="1"/>
</dbReference>
<evidence type="ECO:0000313" key="2">
    <source>
        <dbReference type="Proteomes" id="UP000199002"/>
    </source>
</evidence>
<dbReference type="InterPro" id="IPR036116">
    <property type="entry name" value="FN3_sf"/>
</dbReference>
<evidence type="ECO:0000313" key="1">
    <source>
        <dbReference type="EMBL" id="SEA39624.1"/>
    </source>
</evidence>
<reference evidence="2" key="1">
    <citation type="submission" date="2016-10" db="EMBL/GenBank/DDBJ databases">
        <authorList>
            <person name="Varghese N."/>
            <person name="Submissions S."/>
        </authorList>
    </citation>
    <scope>NUCLEOTIDE SEQUENCE [LARGE SCALE GENOMIC DNA]</scope>
    <source>
        <strain evidence="2">DSM 25157</strain>
    </source>
</reference>
<accession>A0A1H4AUU7</accession>
<dbReference type="EMBL" id="FNQJ01000011">
    <property type="protein sequence ID" value="SEA39624.1"/>
    <property type="molecule type" value="Genomic_DNA"/>
</dbReference>
<sequence length="126" mass="13289">MQHSYTPLTRRWLARGAVALLIAAGLAGCGGGGEVYVSGGPPPVDPLNLALTRVGPQSIQVDWSDHPGVASFDVLRDGYALATVNTTTLIDSSVYVNQTYCYQVKGYDPRGYLIAATDTGCVTVVQ</sequence>
<dbReference type="AlphaFoldDB" id="A0A1H4AUU7"/>
<keyword evidence="2" id="KW-1185">Reference proteome</keyword>
<evidence type="ECO:0008006" key="3">
    <source>
        <dbReference type="Google" id="ProtNLM"/>
    </source>
</evidence>
<organism evidence="1 2">
    <name type="scientific">Acidovorax soli</name>
    <dbReference type="NCBI Taxonomy" id="592050"/>
    <lineage>
        <taxon>Bacteria</taxon>
        <taxon>Pseudomonadati</taxon>
        <taxon>Pseudomonadota</taxon>
        <taxon>Betaproteobacteria</taxon>
        <taxon>Burkholderiales</taxon>
        <taxon>Comamonadaceae</taxon>
        <taxon>Acidovorax</taxon>
    </lineage>
</organism>
<dbReference type="InterPro" id="IPR013783">
    <property type="entry name" value="Ig-like_fold"/>
</dbReference>
<dbReference type="GeneID" id="34232509"/>
<gene>
    <name evidence="1" type="ORF">SAMN05421875_11189</name>
</gene>